<organism evidence="4 5">
    <name type="scientific">Cadophora malorum</name>
    <dbReference type="NCBI Taxonomy" id="108018"/>
    <lineage>
        <taxon>Eukaryota</taxon>
        <taxon>Fungi</taxon>
        <taxon>Dikarya</taxon>
        <taxon>Ascomycota</taxon>
        <taxon>Pezizomycotina</taxon>
        <taxon>Leotiomycetes</taxon>
        <taxon>Helotiales</taxon>
        <taxon>Ploettnerulaceae</taxon>
        <taxon>Cadophora</taxon>
    </lineage>
</organism>
<dbReference type="GO" id="GO:0003700">
    <property type="term" value="F:DNA-binding transcription factor activity"/>
    <property type="evidence" value="ECO:0007669"/>
    <property type="project" value="TreeGrafter"/>
</dbReference>
<reference evidence="4" key="1">
    <citation type="submission" date="2021-02" db="EMBL/GenBank/DDBJ databases">
        <title>Genome sequence Cadophora malorum strain M34.</title>
        <authorList>
            <person name="Stefanovic E."/>
            <person name="Vu D."/>
            <person name="Scully C."/>
            <person name="Dijksterhuis J."/>
            <person name="Roader J."/>
            <person name="Houbraken J."/>
        </authorList>
    </citation>
    <scope>NUCLEOTIDE SEQUENCE</scope>
    <source>
        <strain evidence="4">M34</strain>
    </source>
</reference>
<evidence type="ECO:0008006" key="6">
    <source>
        <dbReference type="Google" id="ProtNLM"/>
    </source>
</evidence>
<keyword evidence="2" id="KW-0539">Nucleus</keyword>
<keyword evidence="5" id="KW-1185">Reference proteome</keyword>
<gene>
    <name evidence="4" type="ORF">IFR04_000319</name>
</gene>
<dbReference type="Proteomes" id="UP000664132">
    <property type="component" value="Unassembled WGS sequence"/>
</dbReference>
<sequence>MTAPEDYDCDYDAALNASPMNLSATSWHDEYSNNPGFIESQKEFRTLLFETARSAGPTRAASPVDDEGSFSRVEPDRNATTPSSYIKTVVNTGERVLWLQNYIDEVAPWLDMFDAQQAFGRKVPMLAKTSAPLTYAILAISARQMERQKKLPGEHNSLQLYHEAITSLTPQLQARDPSILAACVILCCLEMMSAAPRNWRKHLDGCAALFESHGIHGFVTGIPQAVFWCYARMDLCASIMSEGKQSSVLALESWLPPNVLPSEAGDMFRSSAIADMYANYAVWLCARVCHLSWTRRRDHNIPDHDISRQPFIHRWHSLWVEVQEWAQKRPEEMREMDFAADHNPQTEAFPFILFAAPCAISSNQLYHTSCLLLLDMKPPSIDLADSRLGSGLWHARRICGISMTNSHHGCLNNAIQPLWLAGKLLSHPTEHRLIVDLIKRIEAETGWSGTWRLRDLRDLWGYDKEDLPL</sequence>
<dbReference type="InterPro" id="IPR021858">
    <property type="entry name" value="Fun_TF"/>
</dbReference>
<dbReference type="PANTHER" id="PTHR37534:SF24">
    <property type="entry name" value="MISCELLANEOUS ZN(II)2CYS6 TRANSCRIPTION FACTOR (EUROFUNG)-RELATED"/>
    <property type="match status" value="1"/>
</dbReference>
<feature type="region of interest" description="Disordered" evidence="3">
    <location>
        <begin position="55"/>
        <end position="81"/>
    </location>
</feature>
<dbReference type="GO" id="GO:0005634">
    <property type="term" value="C:nucleus"/>
    <property type="evidence" value="ECO:0007669"/>
    <property type="project" value="UniProtKB-SubCell"/>
</dbReference>
<name>A0A8H7WKN3_9HELO</name>
<dbReference type="AlphaFoldDB" id="A0A8H7WKN3"/>
<dbReference type="CDD" id="cd12148">
    <property type="entry name" value="fungal_TF_MHR"/>
    <property type="match status" value="1"/>
</dbReference>
<dbReference type="GO" id="GO:0045944">
    <property type="term" value="P:positive regulation of transcription by RNA polymerase II"/>
    <property type="evidence" value="ECO:0007669"/>
    <property type="project" value="TreeGrafter"/>
</dbReference>
<evidence type="ECO:0000256" key="1">
    <source>
        <dbReference type="ARBA" id="ARBA00004123"/>
    </source>
</evidence>
<dbReference type="OrthoDB" id="415590at2759"/>
<dbReference type="Pfam" id="PF11951">
    <property type="entry name" value="Fungal_trans_2"/>
    <property type="match status" value="1"/>
</dbReference>
<comment type="subcellular location">
    <subcellularLocation>
        <location evidence="1">Nucleus</location>
    </subcellularLocation>
</comment>
<accession>A0A8H7WKN3</accession>
<evidence type="ECO:0000313" key="5">
    <source>
        <dbReference type="Proteomes" id="UP000664132"/>
    </source>
</evidence>
<comment type="caution">
    <text evidence="4">The sequence shown here is derived from an EMBL/GenBank/DDBJ whole genome shotgun (WGS) entry which is preliminary data.</text>
</comment>
<dbReference type="EMBL" id="JAFJYH010000002">
    <property type="protein sequence ID" value="KAG4426437.1"/>
    <property type="molecule type" value="Genomic_DNA"/>
</dbReference>
<evidence type="ECO:0000313" key="4">
    <source>
        <dbReference type="EMBL" id="KAG4426437.1"/>
    </source>
</evidence>
<proteinExistence type="predicted"/>
<evidence type="ECO:0000256" key="2">
    <source>
        <dbReference type="ARBA" id="ARBA00023242"/>
    </source>
</evidence>
<protein>
    <recommendedName>
        <fullName evidence="6">C6 transcription factor</fullName>
    </recommendedName>
</protein>
<dbReference type="GO" id="GO:0000976">
    <property type="term" value="F:transcription cis-regulatory region binding"/>
    <property type="evidence" value="ECO:0007669"/>
    <property type="project" value="TreeGrafter"/>
</dbReference>
<evidence type="ECO:0000256" key="3">
    <source>
        <dbReference type="SAM" id="MobiDB-lite"/>
    </source>
</evidence>
<dbReference type="PANTHER" id="PTHR37534">
    <property type="entry name" value="TRANSCRIPTIONAL ACTIVATOR PROTEIN UGA3"/>
    <property type="match status" value="1"/>
</dbReference>